<keyword evidence="1" id="KW-0732">Signal</keyword>
<comment type="caution">
    <text evidence="2">The sequence shown here is derived from an EMBL/GenBank/DDBJ whole genome shotgun (WGS) entry which is preliminary data.</text>
</comment>
<dbReference type="AlphaFoldDB" id="A0A9W7CA23"/>
<dbReference type="Proteomes" id="UP001165122">
    <property type="component" value="Unassembled WGS sequence"/>
</dbReference>
<gene>
    <name evidence="2" type="ORF">TrLO_g5670</name>
</gene>
<reference evidence="3" key="1">
    <citation type="journal article" date="2023" name="Commun. Biol.">
        <title>Genome analysis of Parmales, the sister group of diatoms, reveals the evolutionary specialization of diatoms from phago-mixotrophs to photoautotrophs.</title>
        <authorList>
            <person name="Ban H."/>
            <person name="Sato S."/>
            <person name="Yoshikawa S."/>
            <person name="Yamada K."/>
            <person name="Nakamura Y."/>
            <person name="Ichinomiya M."/>
            <person name="Sato N."/>
            <person name="Blanc-Mathieu R."/>
            <person name="Endo H."/>
            <person name="Kuwata A."/>
            <person name="Ogata H."/>
        </authorList>
    </citation>
    <scope>NUCLEOTIDE SEQUENCE [LARGE SCALE GENOMIC DNA]</scope>
    <source>
        <strain evidence="3">NIES 3700</strain>
    </source>
</reference>
<dbReference type="OrthoDB" id="10263385at2759"/>
<evidence type="ECO:0000313" key="2">
    <source>
        <dbReference type="EMBL" id="GMI02752.1"/>
    </source>
</evidence>
<organism evidence="2 3">
    <name type="scientific">Triparma laevis f. longispina</name>
    <dbReference type="NCBI Taxonomy" id="1714387"/>
    <lineage>
        <taxon>Eukaryota</taxon>
        <taxon>Sar</taxon>
        <taxon>Stramenopiles</taxon>
        <taxon>Ochrophyta</taxon>
        <taxon>Bolidophyceae</taxon>
        <taxon>Parmales</taxon>
        <taxon>Triparmaceae</taxon>
        <taxon>Triparma</taxon>
    </lineage>
</organism>
<dbReference type="EMBL" id="BRXW01000048">
    <property type="protein sequence ID" value="GMI02752.1"/>
    <property type="molecule type" value="Genomic_DNA"/>
</dbReference>
<feature type="signal peptide" evidence="1">
    <location>
        <begin position="1"/>
        <end position="20"/>
    </location>
</feature>
<name>A0A9W7CA23_9STRA</name>
<keyword evidence="3" id="KW-1185">Reference proteome</keyword>
<accession>A0A9W7CA23</accession>
<feature type="chain" id="PRO_5040760141" evidence="1">
    <location>
        <begin position="21"/>
        <end position="296"/>
    </location>
</feature>
<dbReference type="Pfam" id="PF08855">
    <property type="entry name" value="DUF1825"/>
    <property type="match status" value="1"/>
</dbReference>
<evidence type="ECO:0000313" key="3">
    <source>
        <dbReference type="Proteomes" id="UP001165122"/>
    </source>
</evidence>
<protein>
    <submittedName>
        <fullName evidence="2">Uncharacterized protein</fullName>
    </submittedName>
</protein>
<evidence type="ECO:0000256" key="1">
    <source>
        <dbReference type="SAM" id="SignalP"/>
    </source>
</evidence>
<proteinExistence type="predicted"/>
<sequence length="296" mass="33582">MRINILSLLICPLLLPCTSLRPTPNCIAPIGPFASIRSPNCAFGGDLDKRMTDATDEISGNNNFVLELQRLTLDFQQSNQPPPPEKVLTIVKKMESSHNDYLDLLTHLRLSSDYQSLEYYSLTVTHLKSKGLTLEDMNSCVSWQIESMKAYSESRIPPQPSKKVMSLIQSQQNPPMLSVPSITSPPFTLNEPILQDPVIKKTLEDLIKDHEQLINFGANYGSFDPLGKLAYITEIEKIEDRWFTFLGRLELMNVVSPKFKEETGMFLEGMGLEVGGFYELMDTGKEWMRDRAEENR</sequence>
<dbReference type="InterPro" id="IPR014954">
    <property type="entry name" value="DUF1825"/>
</dbReference>